<gene>
    <name evidence="2" type="ORF">Tci_932712</name>
</gene>
<feature type="region of interest" description="Disordered" evidence="1">
    <location>
        <begin position="1"/>
        <end position="21"/>
    </location>
</feature>
<evidence type="ECO:0000256" key="1">
    <source>
        <dbReference type="SAM" id="MobiDB-lite"/>
    </source>
</evidence>
<proteinExistence type="predicted"/>
<reference evidence="2" key="1">
    <citation type="journal article" date="2019" name="Sci. Rep.">
        <title>Draft genome of Tanacetum cinerariifolium, the natural source of mosquito coil.</title>
        <authorList>
            <person name="Yamashiro T."/>
            <person name="Shiraishi A."/>
            <person name="Satake H."/>
            <person name="Nakayama K."/>
        </authorList>
    </citation>
    <scope>NUCLEOTIDE SEQUENCE</scope>
</reference>
<dbReference type="EMBL" id="BKCJ011881912">
    <property type="protein sequence ID" value="GFD60743.1"/>
    <property type="molecule type" value="Genomic_DNA"/>
</dbReference>
<sequence length="79" mass="9286">THDEFTDRKGDSPENRKDSGVRRRLKDLLVASPENRRFIEVDDSGGRRRGFVMRRGGGWRPLTGTLRQRLLLRRAWRPV</sequence>
<feature type="non-terminal residue" evidence="2">
    <location>
        <position position="79"/>
    </location>
</feature>
<dbReference type="AlphaFoldDB" id="A0A699XNA4"/>
<protein>
    <submittedName>
        <fullName evidence="2">Uncharacterized protein</fullName>
    </submittedName>
</protein>
<organism evidence="2">
    <name type="scientific">Tanacetum cinerariifolium</name>
    <name type="common">Dalmatian daisy</name>
    <name type="synonym">Chrysanthemum cinerariifolium</name>
    <dbReference type="NCBI Taxonomy" id="118510"/>
    <lineage>
        <taxon>Eukaryota</taxon>
        <taxon>Viridiplantae</taxon>
        <taxon>Streptophyta</taxon>
        <taxon>Embryophyta</taxon>
        <taxon>Tracheophyta</taxon>
        <taxon>Spermatophyta</taxon>
        <taxon>Magnoliopsida</taxon>
        <taxon>eudicotyledons</taxon>
        <taxon>Gunneridae</taxon>
        <taxon>Pentapetalae</taxon>
        <taxon>asterids</taxon>
        <taxon>campanulids</taxon>
        <taxon>Asterales</taxon>
        <taxon>Asteraceae</taxon>
        <taxon>Asteroideae</taxon>
        <taxon>Anthemideae</taxon>
        <taxon>Anthemidinae</taxon>
        <taxon>Tanacetum</taxon>
    </lineage>
</organism>
<name>A0A699XNA4_TANCI</name>
<accession>A0A699XNA4</accession>
<evidence type="ECO:0000313" key="2">
    <source>
        <dbReference type="EMBL" id="GFD60743.1"/>
    </source>
</evidence>
<feature type="non-terminal residue" evidence="2">
    <location>
        <position position="1"/>
    </location>
</feature>
<comment type="caution">
    <text evidence="2">The sequence shown here is derived from an EMBL/GenBank/DDBJ whole genome shotgun (WGS) entry which is preliminary data.</text>
</comment>